<dbReference type="SMART" id="SM00249">
    <property type="entry name" value="PHD"/>
    <property type="match status" value="4"/>
</dbReference>
<keyword evidence="7" id="KW-1185">Reference proteome</keyword>
<dbReference type="GO" id="GO:0008270">
    <property type="term" value="F:zinc ion binding"/>
    <property type="evidence" value="ECO:0007669"/>
    <property type="project" value="UniProtKB-KW"/>
</dbReference>
<evidence type="ECO:0000256" key="2">
    <source>
        <dbReference type="ARBA" id="ARBA00022737"/>
    </source>
</evidence>
<dbReference type="PANTHER" id="PTHR32410:SF163">
    <property type="entry name" value="DC1 DOMAIN-CONTAINING PROTEIN"/>
    <property type="match status" value="1"/>
</dbReference>
<keyword evidence="2" id="KW-0677">Repeat</keyword>
<feature type="domain" description="Phorbol-ester/DAG-type" evidence="5">
    <location>
        <begin position="9"/>
        <end position="60"/>
    </location>
</feature>
<evidence type="ECO:0000256" key="4">
    <source>
        <dbReference type="ARBA" id="ARBA00022833"/>
    </source>
</evidence>
<dbReference type="Proteomes" id="UP001054252">
    <property type="component" value="Unassembled WGS sequence"/>
</dbReference>
<organism evidence="6 7">
    <name type="scientific">Rubroshorea leprosula</name>
    <dbReference type="NCBI Taxonomy" id="152421"/>
    <lineage>
        <taxon>Eukaryota</taxon>
        <taxon>Viridiplantae</taxon>
        <taxon>Streptophyta</taxon>
        <taxon>Embryophyta</taxon>
        <taxon>Tracheophyta</taxon>
        <taxon>Spermatophyta</taxon>
        <taxon>Magnoliopsida</taxon>
        <taxon>eudicotyledons</taxon>
        <taxon>Gunneridae</taxon>
        <taxon>Pentapetalae</taxon>
        <taxon>rosids</taxon>
        <taxon>malvids</taxon>
        <taxon>Malvales</taxon>
        <taxon>Dipterocarpaceae</taxon>
        <taxon>Rubroshorea</taxon>
    </lineage>
</organism>
<dbReference type="Pfam" id="PF03107">
    <property type="entry name" value="C1_2"/>
    <property type="match status" value="6"/>
</dbReference>
<dbReference type="SMART" id="SM00109">
    <property type="entry name" value="C1"/>
    <property type="match status" value="3"/>
</dbReference>
<protein>
    <recommendedName>
        <fullName evidence="5">Phorbol-ester/DAG-type domain-containing protein</fullName>
    </recommendedName>
</protein>
<reference evidence="6 7" key="1">
    <citation type="journal article" date="2021" name="Commun. Biol.">
        <title>The genome of Shorea leprosula (Dipterocarpaceae) highlights the ecological relevance of drought in aseasonal tropical rainforests.</title>
        <authorList>
            <person name="Ng K.K.S."/>
            <person name="Kobayashi M.J."/>
            <person name="Fawcett J.A."/>
            <person name="Hatakeyama M."/>
            <person name="Paape T."/>
            <person name="Ng C.H."/>
            <person name="Ang C.C."/>
            <person name="Tnah L.H."/>
            <person name="Lee C.T."/>
            <person name="Nishiyama T."/>
            <person name="Sese J."/>
            <person name="O'Brien M.J."/>
            <person name="Copetti D."/>
            <person name="Mohd Noor M.I."/>
            <person name="Ong R.C."/>
            <person name="Putra M."/>
            <person name="Sireger I.Z."/>
            <person name="Indrioko S."/>
            <person name="Kosugi Y."/>
            <person name="Izuno A."/>
            <person name="Isagi Y."/>
            <person name="Lee S.L."/>
            <person name="Shimizu K.K."/>
        </authorList>
    </citation>
    <scope>NUCLEOTIDE SEQUENCE [LARGE SCALE GENOMIC DNA]</scope>
    <source>
        <strain evidence="6">214</strain>
    </source>
</reference>
<dbReference type="PROSITE" id="PS50081">
    <property type="entry name" value="ZF_DAG_PE_2"/>
    <property type="match status" value="1"/>
</dbReference>
<gene>
    <name evidence="6" type="ORF">SLEP1_g25967</name>
</gene>
<dbReference type="PANTHER" id="PTHR32410">
    <property type="entry name" value="CYSTEINE/HISTIDINE-RICH C1 DOMAIN FAMILY PROTEIN"/>
    <property type="match status" value="1"/>
</dbReference>
<dbReference type="InterPro" id="IPR046349">
    <property type="entry name" value="C1-like_sf"/>
</dbReference>
<dbReference type="EMBL" id="BPVZ01000042">
    <property type="protein sequence ID" value="GKV15165.1"/>
    <property type="molecule type" value="Genomic_DNA"/>
</dbReference>
<dbReference type="InterPro" id="IPR053192">
    <property type="entry name" value="Vacuole_Formation_Reg"/>
</dbReference>
<accession>A0AAV5JWU3</accession>
<keyword evidence="3" id="KW-0863">Zinc-finger</keyword>
<dbReference type="Gene3D" id="3.30.60.20">
    <property type="match status" value="1"/>
</dbReference>
<name>A0AAV5JWU3_9ROSI</name>
<dbReference type="AlphaFoldDB" id="A0AAV5JWU3"/>
<dbReference type="InterPro" id="IPR001965">
    <property type="entry name" value="Znf_PHD"/>
</dbReference>
<evidence type="ECO:0000259" key="5">
    <source>
        <dbReference type="PROSITE" id="PS50081"/>
    </source>
</evidence>
<evidence type="ECO:0000313" key="6">
    <source>
        <dbReference type="EMBL" id="GKV15165.1"/>
    </source>
</evidence>
<dbReference type="InterPro" id="IPR002219">
    <property type="entry name" value="PKC_DAG/PE"/>
</dbReference>
<evidence type="ECO:0000256" key="3">
    <source>
        <dbReference type="ARBA" id="ARBA00022771"/>
    </source>
</evidence>
<evidence type="ECO:0000256" key="1">
    <source>
        <dbReference type="ARBA" id="ARBA00022723"/>
    </source>
</evidence>
<keyword evidence="4" id="KW-0862">Zinc</keyword>
<evidence type="ECO:0000313" key="7">
    <source>
        <dbReference type="Proteomes" id="UP001054252"/>
    </source>
</evidence>
<dbReference type="InterPro" id="IPR004146">
    <property type="entry name" value="DC1"/>
</dbReference>
<proteinExistence type="predicted"/>
<comment type="caution">
    <text evidence="6">The sequence shown here is derived from an EMBL/GenBank/DDBJ whole genome shotgun (WGS) entry which is preliminary data.</text>
</comment>
<dbReference type="SUPFAM" id="SSF57889">
    <property type="entry name" value="Cysteine-rich domain"/>
    <property type="match status" value="6"/>
</dbReference>
<sequence>MELNHFSHPHPLLLVEDKSDQVREAYCSGCRELIQDSSYRCTDCKFFLHKACAELPGELDHPFHSQHPLVLYDKPQYDSPCVAFICSCCRKQKGEGFVYHCSTCKFDLDIQCALLPKLIVGDFPKLKHFSHQHSLLFIEKHCIESADQSCFACEDPISGPIYCCFDCRVFLHKKCTELPLVINHPSHRKHSLTLGPNPPPFSHSKHSLTLVPSPPPSSHSKHSLALLANYPHEKGCSCHLCSKLQKGFVYYCSPCEFSISIKYIFSDLFEAKIHEHPFTLLSRPMSFICDACGICGEYCMPYICTICNLVVHKDCISLPHTIKLRKHEHSIFHVYNFLKENEVRKRICRICRKDVSMEYGSYHCLDCDDYFVHVNCARDKDLWDNEIFEEEVNQKSSETLGEGKIKHFSHDHKLLPSDELKNCEYDCDGCRRSISTAFYHCAECNYFLHKCCAELPRKKKHWNAERVRTLNFKPIFGCYFCGFYCSGFCYVNDDDRAPIICIGCFEIPDYFTDHGHEHPLFFDHKFTRECSNCNEKKGKFRCEDNCEFVLCRRCIALPETAWYKHDGYKHDEHPLALTYYDDVHDSYQWFCDICEEPRDPKKWFYYCATCDYSCHSPCALGKYPYVKLGSPAKFVTHEHPLTFMKDNLRYHKCSKCGKSCKDAFLKCVESECKYVVHYLCQ</sequence>
<keyword evidence="1" id="KW-0479">Metal-binding</keyword>